<keyword evidence="1" id="KW-0677">Repeat</keyword>
<gene>
    <name evidence="3" type="ORF">IW261DRAFT_454887</name>
</gene>
<evidence type="ECO:0000313" key="4">
    <source>
        <dbReference type="Proteomes" id="UP001175227"/>
    </source>
</evidence>
<evidence type="ECO:0000256" key="1">
    <source>
        <dbReference type="ARBA" id="ARBA00022737"/>
    </source>
</evidence>
<protein>
    <recommendedName>
        <fullName evidence="2">Nephrocystin 3-like N-terminal domain-containing protein</fullName>
    </recommendedName>
</protein>
<proteinExistence type="predicted"/>
<organism evidence="3 4">
    <name type="scientific">Armillaria novae-zelandiae</name>
    <dbReference type="NCBI Taxonomy" id="153914"/>
    <lineage>
        <taxon>Eukaryota</taxon>
        <taxon>Fungi</taxon>
        <taxon>Dikarya</taxon>
        <taxon>Basidiomycota</taxon>
        <taxon>Agaricomycotina</taxon>
        <taxon>Agaricomycetes</taxon>
        <taxon>Agaricomycetidae</taxon>
        <taxon>Agaricales</taxon>
        <taxon>Marasmiineae</taxon>
        <taxon>Physalacriaceae</taxon>
        <taxon>Armillaria</taxon>
    </lineage>
</organism>
<dbReference type="SUPFAM" id="SSF52540">
    <property type="entry name" value="P-loop containing nucleoside triphosphate hydrolases"/>
    <property type="match status" value="1"/>
</dbReference>
<evidence type="ECO:0000259" key="2">
    <source>
        <dbReference type="Pfam" id="PF24883"/>
    </source>
</evidence>
<sequence>MSEVTFLGRDYEEVGRDAVVCRSYNIPTFHGDRTFIFCVRKDHSAYQWDWISIHVSPFLLPRTTTISTAVSTKRTMANEERRMLFIRELEIVKIVPTKESRFRFEITSGDKKQKTEVIKIGGVGFLPKWTQNLTLDFDPQALVLWELHGRQRFSPRFKVLASVEKTLGELFEGNNDTSADIHLYSGSSEVAVLKVFVQLDSPSNVAIAIVPDIEEPSESSNFLDPSTQQTVFDDETAFDATKAMIDTLAGVHPAATVARGFLSIGFEVLKNQRDMQDVMRNLYKDMISVYEEFGKVKDDILSERDGLQGIYDFLFKQTIECALFIEGYGNESVIGRLVTMDISDQAEKFSHAFADLKNQLSRGHARDAAIVTLGVQKSVDLLIMRDQLRDLQPPKELRPKLRCTEGTRVATINNIVSWIAQCDSKMMWCNGLGGTGKSSLMGTLHNLLTTDFGGRCRLAAYIRYDRMEYSRASKLITSIAYSLGMFDDRIGMAISQVIKSSPMVVTMSDPSAQFRLLLRNPLEGIPDLVKEGPLVVIVDGLDECEASKELLVALAEGFGPTLPFMRLIVTSRPVLSIATAFERQDCVCPLQLDTSSKAVNDDIHFYLEREFATMHDDTFLEKCTELDAINGLTARASGLFIWAATVVKFVHASLGILRLQALLHTKPPKDATEALTTLYCTSLDTLVSEPGANAEIKKYVQSVLGAVLAVHMPPGMTEDILDKIVLLGEGSPPSHHILSMLGSLLRPETEDESIQFMHKSFEDFLQDQSQCEDDWFVDVRLHHKAIAKQCQIASKSFLKTWSPTSDMDIRDVPAYISKYALFGRFWYSDFDMTDIELFTSFFHPYFLPWLDIVVKDGDKLHFETKDTVCQQHGLTHSLFMCNIDYSELIHHVLQGSTGFHHHLHYSSEGSTALAGKVTLEWKKLKTPSSSWNPIHNDLNSKDVIFLDVDDMAKYGFKITNTTWVPLYVSIFYFNVNKLSIESLYQPQKSVEGVKNVPLPPGKSLTIGDGTDPRSEGFILGESQTLNIGYLKLFFSIEYLDLSAITQTSVWASLHQGVSPPVRVMPSGICHTMCVPIVQKRGGGAL</sequence>
<comment type="caution">
    <text evidence="3">The sequence shown here is derived from an EMBL/GenBank/DDBJ whole genome shotgun (WGS) entry which is preliminary data.</text>
</comment>
<dbReference type="Pfam" id="PF24883">
    <property type="entry name" value="NPHP3_N"/>
    <property type="match status" value="1"/>
</dbReference>
<feature type="domain" description="Nephrocystin 3-like N-terminal" evidence="2">
    <location>
        <begin position="415"/>
        <end position="572"/>
    </location>
</feature>
<keyword evidence="4" id="KW-1185">Reference proteome</keyword>
<dbReference type="EMBL" id="JAUEPR010000022">
    <property type="protein sequence ID" value="KAK0475740.1"/>
    <property type="molecule type" value="Genomic_DNA"/>
</dbReference>
<dbReference type="AlphaFoldDB" id="A0AA39UEJ3"/>
<dbReference type="InterPro" id="IPR056884">
    <property type="entry name" value="NPHP3-like_N"/>
</dbReference>
<dbReference type="Gene3D" id="3.40.50.300">
    <property type="entry name" value="P-loop containing nucleotide triphosphate hydrolases"/>
    <property type="match status" value="1"/>
</dbReference>
<name>A0AA39UEJ3_9AGAR</name>
<dbReference type="PANTHER" id="PTHR10039:SF14">
    <property type="entry name" value="NACHT DOMAIN-CONTAINING PROTEIN"/>
    <property type="match status" value="1"/>
</dbReference>
<reference evidence="3" key="1">
    <citation type="submission" date="2023-06" db="EMBL/GenBank/DDBJ databases">
        <authorList>
            <consortium name="Lawrence Berkeley National Laboratory"/>
            <person name="Ahrendt S."/>
            <person name="Sahu N."/>
            <person name="Indic B."/>
            <person name="Wong-Bajracharya J."/>
            <person name="Merenyi Z."/>
            <person name="Ke H.-M."/>
            <person name="Monk M."/>
            <person name="Kocsube S."/>
            <person name="Drula E."/>
            <person name="Lipzen A."/>
            <person name="Balint B."/>
            <person name="Henrissat B."/>
            <person name="Andreopoulos B."/>
            <person name="Martin F.M."/>
            <person name="Harder C.B."/>
            <person name="Rigling D."/>
            <person name="Ford K.L."/>
            <person name="Foster G.D."/>
            <person name="Pangilinan J."/>
            <person name="Papanicolaou A."/>
            <person name="Barry K."/>
            <person name="LaButti K."/>
            <person name="Viragh M."/>
            <person name="Koriabine M."/>
            <person name="Yan M."/>
            <person name="Riley R."/>
            <person name="Champramary S."/>
            <person name="Plett K.L."/>
            <person name="Tsai I.J."/>
            <person name="Slot J."/>
            <person name="Sipos G."/>
            <person name="Plett J."/>
            <person name="Nagy L.G."/>
            <person name="Grigoriev I.V."/>
        </authorList>
    </citation>
    <scope>NUCLEOTIDE SEQUENCE</scope>
    <source>
        <strain evidence="3">ICMP 16352</strain>
    </source>
</reference>
<dbReference type="InterPro" id="IPR027417">
    <property type="entry name" value="P-loop_NTPase"/>
</dbReference>
<evidence type="ECO:0000313" key="3">
    <source>
        <dbReference type="EMBL" id="KAK0475740.1"/>
    </source>
</evidence>
<accession>A0AA39UEJ3</accession>
<dbReference type="PANTHER" id="PTHR10039">
    <property type="entry name" value="AMELOGENIN"/>
    <property type="match status" value="1"/>
</dbReference>
<dbReference type="Proteomes" id="UP001175227">
    <property type="component" value="Unassembled WGS sequence"/>
</dbReference>